<evidence type="ECO:0008006" key="4">
    <source>
        <dbReference type="Google" id="ProtNLM"/>
    </source>
</evidence>
<dbReference type="AlphaFoldDB" id="A0A6A5VHN5"/>
<organism evidence="2 3">
    <name type="scientific">Bimuria novae-zelandiae CBS 107.79</name>
    <dbReference type="NCBI Taxonomy" id="1447943"/>
    <lineage>
        <taxon>Eukaryota</taxon>
        <taxon>Fungi</taxon>
        <taxon>Dikarya</taxon>
        <taxon>Ascomycota</taxon>
        <taxon>Pezizomycotina</taxon>
        <taxon>Dothideomycetes</taxon>
        <taxon>Pleosporomycetidae</taxon>
        <taxon>Pleosporales</taxon>
        <taxon>Massarineae</taxon>
        <taxon>Didymosphaeriaceae</taxon>
        <taxon>Bimuria</taxon>
    </lineage>
</organism>
<evidence type="ECO:0000256" key="1">
    <source>
        <dbReference type="SAM" id="MobiDB-lite"/>
    </source>
</evidence>
<dbReference type="Pfam" id="PF13917">
    <property type="entry name" value="zf-CCHC_3"/>
    <property type="match status" value="1"/>
</dbReference>
<dbReference type="GO" id="GO:0003676">
    <property type="term" value="F:nucleic acid binding"/>
    <property type="evidence" value="ECO:0007669"/>
    <property type="project" value="InterPro"/>
</dbReference>
<reference evidence="2" key="1">
    <citation type="journal article" date="2020" name="Stud. Mycol.">
        <title>101 Dothideomycetes genomes: a test case for predicting lifestyles and emergence of pathogens.</title>
        <authorList>
            <person name="Haridas S."/>
            <person name="Albert R."/>
            <person name="Binder M."/>
            <person name="Bloem J."/>
            <person name="Labutti K."/>
            <person name="Salamov A."/>
            <person name="Andreopoulos B."/>
            <person name="Baker S."/>
            <person name="Barry K."/>
            <person name="Bills G."/>
            <person name="Bluhm B."/>
            <person name="Cannon C."/>
            <person name="Castanera R."/>
            <person name="Culley D."/>
            <person name="Daum C."/>
            <person name="Ezra D."/>
            <person name="Gonzalez J."/>
            <person name="Henrissat B."/>
            <person name="Kuo A."/>
            <person name="Liang C."/>
            <person name="Lipzen A."/>
            <person name="Lutzoni F."/>
            <person name="Magnuson J."/>
            <person name="Mondo S."/>
            <person name="Nolan M."/>
            <person name="Ohm R."/>
            <person name="Pangilinan J."/>
            <person name="Park H.-J."/>
            <person name="Ramirez L."/>
            <person name="Alfaro M."/>
            <person name="Sun H."/>
            <person name="Tritt A."/>
            <person name="Yoshinaga Y."/>
            <person name="Zwiers L.-H."/>
            <person name="Turgeon B."/>
            <person name="Goodwin S."/>
            <person name="Spatafora J."/>
            <person name="Crous P."/>
            <person name="Grigoriev I."/>
        </authorList>
    </citation>
    <scope>NUCLEOTIDE SEQUENCE</scope>
    <source>
        <strain evidence="2">CBS 107.79</strain>
    </source>
</reference>
<evidence type="ECO:0000313" key="2">
    <source>
        <dbReference type="EMBL" id="KAF1975929.1"/>
    </source>
</evidence>
<dbReference type="OrthoDB" id="437973at2759"/>
<keyword evidence="3" id="KW-1185">Reference proteome</keyword>
<name>A0A6A5VHN5_9PLEO</name>
<dbReference type="Proteomes" id="UP000800036">
    <property type="component" value="Unassembled WGS sequence"/>
</dbReference>
<feature type="non-terminal residue" evidence="2">
    <location>
        <position position="70"/>
    </location>
</feature>
<protein>
    <recommendedName>
        <fullName evidence="4">CCHC-type domain-containing protein</fullName>
    </recommendedName>
</protein>
<gene>
    <name evidence="2" type="ORF">BU23DRAFT_456724</name>
</gene>
<dbReference type="GO" id="GO:0008270">
    <property type="term" value="F:zinc ion binding"/>
    <property type="evidence" value="ECO:0007669"/>
    <property type="project" value="InterPro"/>
</dbReference>
<dbReference type="InterPro" id="IPR036875">
    <property type="entry name" value="Znf_CCHC_sf"/>
</dbReference>
<evidence type="ECO:0000313" key="3">
    <source>
        <dbReference type="Proteomes" id="UP000800036"/>
    </source>
</evidence>
<sequence>MFSRRGGYGGRSKATPSTTCQKCLQKGHYSYECTVTAQARPYNPRPSRTQQLLNPSLKPRLTEEVPSDLL</sequence>
<accession>A0A6A5VHN5</accession>
<feature type="region of interest" description="Disordered" evidence="1">
    <location>
        <begin position="39"/>
        <end position="70"/>
    </location>
</feature>
<dbReference type="EMBL" id="ML976668">
    <property type="protein sequence ID" value="KAF1975929.1"/>
    <property type="molecule type" value="Genomic_DNA"/>
</dbReference>
<proteinExistence type="predicted"/>
<dbReference type="Gene3D" id="4.10.60.10">
    <property type="entry name" value="Zinc finger, CCHC-type"/>
    <property type="match status" value="1"/>
</dbReference>
<dbReference type="SUPFAM" id="SSF57756">
    <property type="entry name" value="Retrovirus zinc finger-like domains"/>
    <property type="match status" value="1"/>
</dbReference>